<proteinExistence type="predicted"/>
<reference evidence="6" key="1">
    <citation type="journal article" date="2011" name="MBio">
        <title>Novel metabolic attributes of the genus Cyanothece, comprising a group of unicellular nitrogen-fixing Cyanobacteria.</title>
        <authorList>
            <person name="Bandyopadhyay A."/>
            <person name="Elvitigala T."/>
            <person name="Welsh E."/>
            <person name="Stockel J."/>
            <person name="Liberton M."/>
            <person name="Min H."/>
            <person name="Sherman L.A."/>
            <person name="Pakrasi H.B."/>
        </authorList>
    </citation>
    <scope>NUCLEOTIDE SEQUENCE [LARGE SCALE GENOMIC DNA]</scope>
    <source>
        <strain evidence="6">PCC 7424</strain>
    </source>
</reference>
<feature type="repeat" description="TPR" evidence="3">
    <location>
        <begin position="222"/>
        <end position="255"/>
    </location>
</feature>
<gene>
    <name evidence="5" type="ordered locus">PCC7424_1361</name>
</gene>
<dbReference type="RefSeq" id="WP_012598751.1">
    <property type="nucleotide sequence ID" value="NC_011729.1"/>
</dbReference>
<feature type="repeat" description="TPR" evidence="3">
    <location>
        <begin position="324"/>
        <end position="357"/>
    </location>
</feature>
<feature type="repeat" description="TPR" evidence="3">
    <location>
        <begin position="120"/>
        <end position="153"/>
    </location>
</feature>
<feature type="repeat" description="TPR" evidence="3">
    <location>
        <begin position="426"/>
        <end position="459"/>
    </location>
</feature>
<dbReference type="Pfam" id="PF13432">
    <property type="entry name" value="TPR_16"/>
    <property type="match status" value="4"/>
</dbReference>
<dbReference type="Pfam" id="PF12770">
    <property type="entry name" value="CHAT"/>
    <property type="match status" value="1"/>
</dbReference>
<accession>B7K7N7</accession>
<feature type="repeat" description="TPR" evidence="3">
    <location>
        <begin position="528"/>
        <end position="561"/>
    </location>
</feature>
<feature type="repeat" description="TPR" evidence="3">
    <location>
        <begin position="290"/>
        <end position="323"/>
    </location>
</feature>
<evidence type="ECO:0000259" key="4">
    <source>
        <dbReference type="Pfam" id="PF12770"/>
    </source>
</evidence>
<dbReference type="eggNOG" id="COG4995">
    <property type="taxonomic scope" value="Bacteria"/>
</dbReference>
<dbReference type="InterPro" id="IPR011990">
    <property type="entry name" value="TPR-like_helical_dom_sf"/>
</dbReference>
<feature type="repeat" description="TPR" evidence="3">
    <location>
        <begin position="358"/>
        <end position="391"/>
    </location>
</feature>
<feature type="repeat" description="TPR" evidence="3">
    <location>
        <begin position="154"/>
        <end position="187"/>
    </location>
</feature>
<evidence type="ECO:0000313" key="6">
    <source>
        <dbReference type="Proteomes" id="UP000002384"/>
    </source>
</evidence>
<feature type="repeat" description="TPR" evidence="3">
    <location>
        <begin position="562"/>
        <end position="595"/>
    </location>
</feature>
<dbReference type="EMBL" id="CP001291">
    <property type="protein sequence ID" value="ACK69805.1"/>
    <property type="molecule type" value="Genomic_DNA"/>
</dbReference>
<dbReference type="STRING" id="65393.PCC7424_1361"/>
<dbReference type="HOGENOM" id="CLU_003728_15_1_3"/>
<dbReference type="PROSITE" id="PS50005">
    <property type="entry name" value="TPR"/>
    <property type="match status" value="19"/>
</dbReference>
<dbReference type="SMART" id="SM00028">
    <property type="entry name" value="TPR"/>
    <property type="match status" value="19"/>
</dbReference>
<name>B7K7N7_GLOC7</name>
<feature type="repeat" description="TPR" evidence="3">
    <location>
        <begin position="494"/>
        <end position="527"/>
    </location>
</feature>
<dbReference type="Pfam" id="PF00515">
    <property type="entry name" value="TPR_1"/>
    <property type="match status" value="11"/>
</dbReference>
<dbReference type="eggNOG" id="COG0457">
    <property type="taxonomic scope" value="Bacteria"/>
</dbReference>
<feature type="repeat" description="TPR" evidence="3">
    <location>
        <begin position="256"/>
        <end position="289"/>
    </location>
</feature>
<dbReference type="SUPFAM" id="SSF48439">
    <property type="entry name" value="Protein prenylyltransferase"/>
    <property type="match status" value="1"/>
</dbReference>
<dbReference type="PANTHER" id="PTHR44858:SF1">
    <property type="entry name" value="UDP-N-ACETYLGLUCOSAMINE--PEPTIDE N-ACETYLGLUCOSAMINYLTRANSFERASE SPINDLY-RELATED"/>
    <property type="match status" value="1"/>
</dbReference>
<feature type="repeat" description="TPR" evidence="3">
    <location>
        <begin position="188"/>
        <end position="221"/>
    </location>
</feature>
<dbReference type="KEGG" id="cyc:PCC7424_1361"/>
<evidence type="ECO:0000256" key="2">
    <source>
        <dbReference type="ARBA" id="ARBA00022803"/>
    </source>
</evidence>
<dbReference type="PANTHER" id="PTHR44858">
    <property type="entry name" value="TETRATRICOPEPTIDE REPEAT PROTEIN 6"/>
    <property type="match status" value="1"/>
</dbReference>
<keyword evidence="1" id="KW-0677">Repeat</keyword>
<dbReference type="OrthoDB" id="9797480at2"/>
<keyword evidence="6" id="KW-1185">Reference proteome</keyword>
<dbReference type="GO" id="GO:0008318">
    <property type="term" value="F:protein prenyltransferase activity"/>
    <property type="evidence" value="ECO:0007669"/>
    <property type="project" value="InterPro"/>
</dbReference>
<feature type="repeat" description="TPR" evidence="3">
    <location>
        <begin position="596"/>
        <end position="629"/>
    </location>
</feature>
<feature type="repeat" description="TPR" evidence="3">
    <location>
        <begin position="460"/>
        <end position="493"/>
    </location>
</feature>
<protein>
    <submittedName>
        <fullName evidence="5">TPR repeat-containing protein</fullName>
    </submittedName>
</protein>
<dbReference type="InterPro" id="IPR019734">
    <property type="entry name" value="TPR_rpt"/>
</dbReference>
<feature type="repeat" description="TPR" evidence="3">
    <location>
        <begin position="52"/>
        <end position="85"/>
    </location>
</feature>
<dbReference type="PROSITE" id="PS51147">
    <property type="entry name" value="PFTA"/>
    <property type="match status" value="2"/>
</dbReference>
<feature type="repeat" description="TPR" evidence="3">
    <location>
        <begin position="86"/>
        <end position="119"/>
    </location>
</feature>
<keyword evidence="2 3" id="KW-0802">TPR repeat</keyword>
<dbReference type="InterPro" id="IPR024983">
    <property type="entry name" value="CHAT_dom"/>
</dbReference>
<feature type="repeat" description="TPR" evidence="3">
    <location>
        <begin position="630"/>
        <end position="663"/>
    </location>
</feature>
<feature type="repeat" description="TPR" evidence="3">
    <location>
        <begin position="392"/>
        <end position="425"/>
    </location>
</feature>
<evidence type="ECO:0000256" key="1">
    <source>
        <dbReference type="ARBA" id="ARBA00022737"/>
    </source>
</evidence>
<dbReference type="PROSITE" id="PS50293">
    <property type="entry name" value="TPR_REGION"/>
    <property type="match status" value="17"/>
</dbReference>
<feature type="repeat" description="TPR" evidence="3">
    <location>
        <begin position="18"/>
        <end position="51"/>
    </location>
</feature>
<dbReference type="Gene3D" id="1.25.40.10">
    <property type="entry name" value="Tetratricopeptide repeat domain"/>
    <property type="match status" value="9"/>
</dbReference>
<evidence type="ECO:0000313" key="5">
    <source>
        <dbReference type="EMBL" id="ACK69805.1"/>
    </source>
</evidence>
<dbReference type="AlphaFoldDB" id="B7K7N7"/>
<evidence type="ECO:0000256" key="3">
    <source>
        <dbReference type="PROSITE-ProRule" id="PRU00339"/>
    </source>
</evidence>
<sequence length="1276" mass="147769">MTEVQGDREATEPVNEEIEALLNQGRDHFNAQNYQAALDALEQVLTLEPNKVEAWNGQGVVLFNLGKHQEALQSFNKALELNSNEANAWNYRGVALLHLGKYEEALSTFDKALELNPNYAEALSNRGFVLGKLERYQEALPTFDKALELNPNYAEALFNRGVALERLERYQEAFQSYDKALELNPNNAVAWNYRGVALGKLERYQEALPTFDKALELNPNNAEVWFNRGVALVNLERYQEALQSYEKALKLNPNYGEAWNYRGVALESLERYQEALEAFDKARELNPNNAESWNNRGVALEKLERYQEAFQSYDQAIQLNLNDAQAWYNRGFPLGKLERYEEAFQSFDQAIKLNPNYAEAWNYRGLALGNLERYEEAFQSYDQAIKLNPNYAEAWYNQGVALGMLERYEEAFQFYDQAIKLNPNHAQAWNNRGVALGNLERYEEAFQSFDKAIKLNPNHAEAWYNQGVALGKLERYQEALQSYDQAIKLNPNYAEAWYNQGVALGKLERYQEALQSYDQAIKLNPNYAEAWYNRGFALGNLECYQEAFQSFDKAIQLNPNDAEAWNNRGFSLRNLERYQEALQSYDKAIQLNPNYAEALFNRGVALERLERYEEAFQSFDKAIQLNPNNTEAWYNRGVVLGKLERHQEAIASYDQALVIKRDFYLAWINRGNLIYSLSSGNFLKIISPLAQQNSDLEKWGYQGALNSYQEGLKYIQKNTDPKGWGLLHQAIGNKHYDQWRNSQRKTYLDQAIRVYENITSLENFPELYLELLRDLIRAYFDKGNTIKVDELRRRATEIFNSLKKNAIPNKKLQLSLKYAWLEQITVDLTIQQGNLIEAWEIADQGKNACLTWLLDDWLEETEINSPKYEQIKQQLNSTTAIIYWHISPTALNTFIIRADQPQPIILQISQNQSLTSSQCFYEFKKWLTDWDKNYQNYSKEKQEAQSSWKGKLSNNLDKLKEILHLEEILKTLTGITHLILIPHQDLHRLPIAALFPENFIITHLPTAQLLLKPSSTQNPQAIGKLLSIEAPQSNELEPLVFAEVESELITRLFPDYNCTRVGEEATQTEVINALSQPHQFFHFTGHGSYEYRNPKHSALMLVGEDKLTLEDLFNKVTLPENSYYLVSLAACETALTANQTITNEYVGLVSGFLYWGASYVVSTLWRVEDASNALFMLKLYQLLREKDNQNQPCHPIIAFNKAVHWLRNLTYEDLVKFYQTEFAKLPKENKIRPVLRTEFSAPRLRKIKENLEKRNSNCPYDKPYHWATYTITGMTN</sequence>
<organism evidence="5 6">
    <name type="scientific">Gloeothece citriformis (strain PCC 7424)</name>
    <name type="common">Cyanothece sp. (strain PCC 7424)</name>
    <dbReference type="NCBI Taxonomy" id="65393"/>
    <lineage>
        <taxon>Bacteria</taxon>
        <taxon>Bacillati</taxon>
        <taxon>Cyanobacteriota</taxon>
        <taxon>Cyanophyceae</taxon>
        <taxon>Oscillatoriophycideae</taxon>
        <taxon>Chroococcales</taxon>
        <taxon>Aphanothecaceae</taxon>
        <taxon>Gloeothece</taxon>
        <taxon>Gloeothece citriformis</taxon>
    </lineage>
</organism>
<dbReference type="InterPro" id="IPR050498">
    <property type="entry name" value="Ycf3"/>
</dbReference>
<dbReference type="InterPro" id="IPR002088">
    <property type="entry name" value="Prenyl_trans_a"/>
</dbReference>
<dbReference type="Proteomes" id="UP000002384">
    <property type="component" value="Chromosome"/>
</dbReference>
<feature type="domain" description="CHAT" evidence="4">
    <location>
        <begin position="958"/>
        <end position="1273"/>
    </location>
</feature>
<dbReference type="SUPFAM" id="SSF48452">
    <property type="entry name" value="TPR-like"/>
    <property type="match status" value="2"/>
</dbReference>